<evidence type="ECO:0000313" key="3">
    <source>
        <dbReference type="Proteomes" id="UP000314294"/>
    </source>
</evidence>
<keyword evidence="3" id="KW-1185">Reference proteome</keyword>
<evidence type="ECO:0000256" key="1">
    <source>
        <dbReference type="SAM" id="MobiDB-lite"/>
    </source>
</evidence>
<sequence>MPEICDLRRAARSELDTGAPEASGGGSWPTCLTSGQLGRRAAGQEKRRHRRVVISPYDSHQPCTRQPAPGSLHRAACTEQPAPATVAEHGGFTIRRPSFSTIMAHFNQAIHNTTPSTAPPPRMDICLSRLEQEQ</sequence>
<name>A0A4Z2FID2_9TELE</name>
<organism evidence="2 3">
    <name type="scientific">Liparis tanakae</name>
    <name type="common">Tanaka's snailfish</name>
    <dbReference type="NCBI Taxonomy" id="230148"/>
    <lineage>
        <taxon>Eukaryota</taxon>
        <taxon>Metazoa</taxon>
        <taxon>Chordata</taxon>
        <taxon>Craniata</taxon>
        <taxon>Vertebrata</taxon>
        <taxon>Euteleostomi</taxon>
        <taxon>Actinopterygii</taxon>
        <taxon>Neopterygii</taxon>
        <taxon>Teleostei</taxon>
        <taxon>Neoteleostei</taxon>
        <taxon>Acanthomorphata</taxon>
        <taxon>Eupercaria</taxon>
        <taxon>Perciformes</taxon>
        <taxon>Cottioidei</taxon>
        <taxon>Cottales</taxon>
        <taxon>Liparidae</taxon>
        <taxon>Liparis</taxon>
    </lineage>
</organism>
<comment type="caution">
    <text evidence="2">The sequence shown here is derived from an EMBL/GenBank/DDBJ whole genome shotgun (WGS) entry which is preliminary data.</text>
</comment>
<gene>
    <name evidence="2" type="ORF">EYF80_049122</name>
</gene>
<dbReference type="EMBL" id="SRLO01001166">
    <property type="protein sequence ID" value="TNN40705.1"/>
    <property type="molecule type" value="Genomic_DNA"/>
</dbReference>
<evidence type="ECO:0000313" key="2">
    <source>
        <dbReference type="EMBL" id="TNN40705.1"/>
    </source>
</evidence>
<protein>
    <submittedName>
        <fullName evidence="2">Uncharacterized protein</fullName>
    </submittedName>
</protein>
<dbReference type="Proteomes" id="UP000314294">
    <property type="component" value="Unassembled WGS sequence"/>
</dbReference>
<dbReference type="AlphaFoldDB" id="A0A4Z2FID2"/>
<feature type="region of interest" description="Disordered" evidence="1">
    <location>
        <begin position="10"/>
        <end position="48"/>
    </location>
</feature>
<reference evidence="2 3" key="1">
    <citation type="submission" date="2019-03" db="EMBL/GenBank/DDBJ databases">
        <title>First draft genome of Liparis tanakae, snailfish: a comprehensive survey of snailfish specific genes.</title>
        <authorList>
            <person name="Kim W."/>
            <person name="Song I."/>
            <person name="Jeong J.-H."/>
            <person name="Kim D."/>
            <person name="Kim S."/>
            <person name="Ryu S."/>
            <person name="Song J.Y."/>
            <person name="Lee S.K."/>
        </authorList>
    </citation>
    <scope>NUCLEOTIDE SEQUENCE [LARGE SCALE GENOMIC DNA]</scope>
    <source>
        <tissue evidence="2">Muscle</tissue>
    </source>
</reference>
<accession>A0A4Z2FID2</accession>
<proteinExistence type="predicted"/>